<reference evidence="1 2" key="1">
    <citation type="submission" date="2024-08" db="EMBL/GenBank/DDBJ databases">
        <authorList>
            <person name="Ishaq N."/>
        </authorList>
    </citation>
    <scope>NUCLEOTIDE SEQUENCE [LARGE SCALE GENOMIC DNA]</scope>
    <source>
        <strain evidence="1 2">DSM 18651</strain>
    </source>
</reference>
<protein>
    <submittedName>
        <fullName evidence="1">YpsA SLOG family protein</fullName>
    </submittedName>
</protein>
<gene>
    <name evidence="1" type="ORF">ACCI49_00765</name>
</gene>
<dbReference type="EMBL" id="JBGMEK010000001">
    <property type="protein sequence ID" value="MFA0809435.1"/>
    <property type="molecule type" value="Genomic_DNA"/>
</dbReference>
<name>A0ABV4NTU2_9GAMM</name>
<sequence length="171" mass="18570">MKENDNEDTHGLSLPRPEKIISDGEAGVGIGALVGAERCCISTGGYAPSDYKTENGSQPILQSRFGLIAHPSANDLTRTRENIAMSDAVVLFLTQADNTKSELTIETCNDLQKPWRILYLGTNNISEIFRAFIRSTNSKVLNVSGSRESVSPGIAKQVANILVQTFNSQKI</sequence>
<dbReference type="Pfam" id="PF12694">
    <property type="entry name" value="cpYpsA"/>
    <property type="match status" value="1"/>
</dbReference>
<proteinExistence type="predicted"/>
<keyword evidence="2" id="KW-1185">Reference proteome</keyword>
<evidence type="ECO:0000313" key="1">
    <source>
        <dbReference type="EMBL" id="MFA0809435.1"/>
    </source>
</evidence>
<comment type="caution">
    <text evidence="1">The sequence shown here is derived from an EMBL/GenBank/DDBJ whole genome shotgun (WGS) entry which is preliminary data.</text>
</comment>
<evidence type="ECO:0000313" key="2">
    <source>
        <dbReference type="Proteomes" id="UP001569428"/>
    </source>
</evidence>
<dbReference type="Proteomes" id="UP001569428">
    <property type="component" value="Unassembled WGS sequence"/>
</dbReference>
<dbReference type="InterPro" id="IPR024755">
    <property type="entry name" value="cpYpsA"/>
</dbReference>
<organism evidence="1 2">
    <name type="scientific">Microbulbifer epialgicus</name>
    <dbReference type="NCBI Taxonomy" id="393907"/>
    <lineage>
        <taxon>Bacteria</taxon>
        <taxon>Pseudomonadati</taxon>
        <taxon>Pseudomonadota</taxon>
        <taxon>Gammaproteobacteria</taxon>
        <taxon>Cellvibrionales</taxon>
        <taxon>Microbulbiferaceae</taxon>
        <taxon>Microbulbifer</taxon>
    </lineage>
</organism>
<accession>A0ABV4NTU2</accession>
<dbReference type="RefSeq" id="WP_371837056.1">
    <property type="nucleotide sequence ID" value="NZ_JBGMEK010000001.1"/>
</dbReference>
<dbReference type="Gene3D" id="3.40.50.450">
    <property type="match status" value="1"/>
</dbReference>